<evidence type="ECO:0000256" key="6">
    <source>
        <dbReference type="ARBA" id="ARBA00022932"/>
    </source>
</evidence>
<dbReference type="InterPro" id="IPR010372">
    <property type="entry name" value="DNA_pol3_delta_N"/>
</dbReference>
<dbReference type="NCBIfam" id="TIGR01128">
    <property type="entry name" value="holA"/>
    <property type="match status" value="1"/>
</dbReference>
<keyword evidence="6" id="KW-0239">DNA-directed DNA polymerase</keyword>
<evidence type="ECO:0000256" key="7">
    <source>
        <dbReference type="ARBA" id="ARBA00034754"/>
    </source>
</evidence>
<dbReference type="GO" id="GO:0009360">
    <property type="term" value="C:DNA polymerase III complex"/>
    <property type="evidence" value="ECO:0007669"/>
    <property type="project" value="InterPro"/>
</dbReference>
<comment type="caution">
    <text evidence="11">The sequence shown here is derived from an EMBL/GenBank/DDBJ whole genome shotgun (WGS) entry which is preliminary data.</text>
</comment>
<comment type="similarity">
    <text evidence="7">Belongs to the DNA polymerase HolA subunit family.</text>
</comment>
<feature type="domain" description="DNA polymerase III delta N-terminal" evidence="9">
    <location>
        <begin position="20"/>
        <end position="136"/>
    </location>
</feature>
<feature type="domain" description="DNA polymerase III subunit delta C-terminal" evidence="10">
    <location>
        <begin position="218"/>
        <end position="329"/>
    </location>
</feature>
<dbReference type="Proteomes" id="UP000020077">
    <property type="component" value="Unassembled WGS sequence"/>
</dbReference>
<dbReference type="CDD" id="cd18138">
    <property type="entry name" value="HLD_clamp_pol_III_delta"/>
    <property type="match status" value="1"/>
</dbReference>
<dbReference type="GO" id="GO:0003677">
    <property type="term" value="F:DNA binding"/>
    <property type="evidence" value="ECO:0007669"/>
    <property type="project" value="InterPro"/>
</dbReference>
<evidence type="ECO:0000256" key="3">
    <source>
        <dbReference type="ARBA" id="ARBA00022679"/>
    </source>
</evidence>
<dbReference type="GO" id="GO:0006261">
    <property type="term" value="P:DNA-templated DNA replication"/>
    <property type="evidence" value="ECO:0007669"/>
    <property type="project" value="TreeGrafter"/>
</dbReference>
<evidence type="ECO:0000256" key="5">
    <source>
        <dbReference type="ARBA" id="ARBA00022705"/>
    </source>
</evidence>
<dbReference type="EMBL" id="JDVG02000388">
    <property type="protein sequence ID" value="KFB72443.1"/>
    <property type="molecule type" value="Genomic_DNA"/>
</dbReference>
<sequence length="334" mass="36533">MHLKGDQLTAHLERDLQPVYLVYGDEPLLVIEAADAIRAAARRHGFDEREVLTAIAGFNWNDLYHAAGSMSLFGGRMLIDLRVPTGKPGREGAAALQEYCARPSPDSLLLVTMNGIDWRDEKSAWISALASAGAVVKLLPPTLAELPAWLAGRLHRQQQSASADGLRFIAERVEGNLLAAHQEILKLGVLYPLGALSLEQIREAVLNVARYDLDGLREAMLAGDVARLARTLDGLQQEGEAPLLVLWAMTEEVRVLAQISAGLARRQPLDALLKDARLWGARQALIKRALQRIDGERAMAALVHAARIDRMIKGIAAGDVWDEFRQLGLHIAIA</sequence>
<dbReference type="PANTHER" id="PTHR34388">
    <property type="entry name" value="DNA POLYMERASE III SUBUNIT DELTA"/>
    <property type="match status" value="1"/>
</dbReference>
<dbReference type="InterPro" id="IPR005790">
    <property type="entry name" value="DNA_polIII_delta"/>
</dbReference>
<evidence type="ECO:0000256" key="8">
    <source>
        <dbReference type="ARBA" id="ARBA00049244"/>
    </source>
</evidence>
<dbReference type="SUPFAM" id="SSF52540">
    <property type="entry name" value="P-loop containing nucleoside triphosphate hydrolases"/>
    <property type="match status" value="1"/>
</dbReference>
<accession>A0A080LV37</accession>
<dbReference type="EC" id="2.7.7.7" evidence="1"/>
<dbReference type="InterPro" id="IPR032780">
    <property type="entry name" value="DNA_pol3_delt_C"/>
</dbReference>
<evidence type="ECO:0000259" key="10">
    <source>
        <dbReference type="Pfam" id="PF14840"/>
    </source>
</evidence>
<organism evidence="11 12">
    <name type="scientific">Candidatus Accumulibacter phosphatis</name>
    <dbReference type="NCBI Taxonomy" id="327160"/>
    <lineage>
        <taxon>Bacteria</taxon>
        <taxon>Pseudomonadati</taxon>
        <taxon>Pseudomonadota</taxon>
        <taxon>Betaproteobacteria</taxon>
        <taxon>Candidatus Accumulibacter</taxon>
    </lineage>
</organism>
<name>A0A080LV37_9PROT</name>
<dbReference type="Gene3D" id="1.10.8.60">
    <property type="match status" value="1"/>
</dbReference>
<dbReference type="Pfam" id="PF14840">
    <property type="entry name" value="DNA_pol3_delt_C"/>
    <property type="match status" value="1"/>
</dbReference>
<evidence type="ECO:0000256" key="2">
    <source>
        <dbReference type="ARBA" id="ARBA00017703"/>
    </source>
</evidence>
<evidence type="ECO:0000313" key="12">
    <source>
        <dbReference type="Proteomes" id="UP000020077"/>
    </source>
</evidence>
<keyword evidence="5" id="KW-0235">DNA replication</keyword>
<dbReference type="AlphaFoldDB" id="A0A080LV37"/>
<comment type="catalytic activity">
    <reaction evidence="8">
        <text>DNA(n) + a 2'-deoxyribonucleoside 5'-triphosphate = DNA(n+1) + diphosphate</text>
        <dbReference type="Rhea" id="RHEA:22508"/>
        <dbReference type="Rhea" id="RHEA-COMP:17339"/>
        <dbReference type="Rhea" id="RHEA-COMP:17340"/>
        <dbReference type="ChEBI" id="CHEBI:33019"/>
        <dbReference type="ChEBI" id="CHEBI:61560"/>
        <dbReference type="ChEBI" id="CHEBI:173112"/>
        <dbReference type="EC" id="2.7.7.7"/>
    </reaction>
</comment>
<evidence type="ECO:0000256" key="4">
    <source>
        <dbReference type="ARBA" id="ARBA00022695"/>
    </source>
</evidence>
<evidence type="ECO:0000259" key="9">
    <source>
        <dbReference type="Pfam" id="PF06144"/>
    </source>
</evidence>
<dbReference type="GO" id="GO:0003887">
    <property type="term" value="F:DNA-directed DNA polymerase activity"/>
    <property type="evidence" value="ECO:0007669"/>
    <property type="project" value="UniProtKB-KW"/>
</dbReference>
<dbReference type="Gene3D" id="1.20.272.10">
    <property type="match status" value="1"/>
</dbReference>
<keyword evidence="3 11" id="KW-0808">Transferase</keyword>
<reference evidence="11 12" key="1">
    <citation type="submission" date="2014-02" db="EMBL/GenBank/DDBJ databases">
        <title>Expanding our view of genomic diversity in Candidatus Accumulibacter clades.</title>
        <authorList>
            <person name="Skennerton C.T."/>
            <person name="Barr J.J."/>
            <person name="Slater F.R."/>
            <person name="Bond P.L."/>
            <person name="Tyson G.W."/>
        </authorList>
    </citation>
    <scope>NUCLEOTIDE SEQUENCE [LARGE SCALE GENOMIC DNA]</scope>
    <source>
        <strain evidence="12">BA-91</strain>
    </source>
</reference>
<evidence type="ECO:0000313" key="11">
    <source>
        <dbReference type="EMBL" id="KFB72443.1"/>
    </source>
</evidence>
<keyword evidence="4 11" id="KW-0548">Nucleotidyltransferase</keyword>
<dbReference type="SUPFAM" id="SSF48019">
    <property type="entry name" value="post-AAA+ oligomerization domain-like"/>
    <property type="match status" value="1"/>
</dbReference>
<evidence type="ECO:0000256" key="1">
    <source>
        <dbReference type="ARBA" id="ARBA00012417"/>
    </source>
</evidence>
<dbReference type="InterPro" id="IPR027417">
    <property type="entry name" value="P-loop_NTPase"/>
</dbReference>
<dbReference type="PANTHER" id="PTHR34388:SF1">
    <property type="entry name" value="DNA POLYMERASE III SUBUNIT DELTA"/>
    <property type="match status" value="1"/>
</dbReference>
<protein>
    <recommendedName>
        <fullName evidence="2">DNA polymerase III subunit delta</fullName>
        <ecNumber evidence="1">2.7.7.7</ecNumber>
    </recommendedName>
</protein>
<dbReference type="InterPro" id="IPR008921">
    <property type="entry name" value="DNA_pol3_clamp-load_cplx_C"/>
</dbReference>
<proteinExistence type="inferred from homology"/>
<gene>
    <name evidence="11" type="primary">holA</name>
    <name evidence="11" type="ORF">AW09_002373</name>
</gene>
<dbReference type="Pfam" id="PF06144">
    <property type="entry name" value="DNA_pol3_delta"/>
    <property type="match status" value="1"/>
</dbReference>
<dbReference type="Gene3D" id="3.40.50.300">
    <property type="entry name" value="P-loop containing nucleotide triphosphate hydrolases"/>
    <property type="match status" value="1"/>
</dbReference>